<dbReference type="Pfam" id="PF00710">
    <property type="entry name" value="Asparaginase"/>
    <property type="match status" value="1"/>
</dbReference>
<dbReference type="InterPro" id="IPR036152">
    <property type="entry name" value="Asp/glu_Ase-like_sf"/>
</dbReference>
<dbReference type="PIRSF" id="PIRSF001220">
    <property type="entry name" value="L-ASNase_gatD"/>
    <property type="match status" value="1"/>
</dbReference>
<proteinExistence type="inferred from homology"/>
<dbReference type="InterPro" id="IPR037152">
    <property type="entry name" value="L-asparaginase_N_sf"/>
</dbReference>
<dbReference type="InterPro" id="IPR027474">
    <property type="entry name" value="L-asparaginase_N"/>
</dbReference>
<feature type="active site" description="O-isoaspartyl threonine intermediate" evidence="2">
    <location>
        <position position="12"/>
    </location>
</feature>
<evidence type="ECO:0000313" key="9">
    <source>
        <dbReference type="Proteomes" id="UP000294593"/>
    </source>
</evidence>
<feature type="binding site" evidence="3">
    <location>
        <position position="58"/>
    </location>
    <ligand>
        <name>substrate</name>
    </ligand>
</feature>
<accession>A0A4R6RN09</accession>
<sequence length="344" mass="35302">MAHVLILGTGGTIAGTGTDPARAWAYQAAQLGVAQLVAAVPELAAIPLATQQVAQIDSKDMAWPVWQALAQALDVAMQDAAVEAVVITHGTDTLEETACLLHHLHDGRKPIVLTAAMRPATAPDADGPRNLRDAVRLAHAAAGLGLGGVVAVLHGRVWAGIDVRKAHSHALDAFDGGGAVPLALLDDAGVTLASAGAAAQWGTWPRGEAMGWALVSAPMPPRVEIVLSHADADGWLVDAALRQSALDAAAGEAHRRAQALCGLVVATTGHGTVNTGLEAALQRAVAQGVVVWRSSRVARGGVTPREGDAWPAAGTFTPAQARVALQMRLLAQRPPLTSRMAPAV</sequence>
<dbReference type="RefSeq" id="WP_133605642.1">
    <property type="nucleotide sequence ID" value="NZ_SNXW01000001.1"/>
</dbReference>
<dbReference type="OrthoDB" id="9788068at2"/>
<dbReference type="Gene3D" id="3.40.50.1170">
    <property type="entry name" value="L-asparaginase, N-terminal domain"/>
    <property type="match status" value="1"/>
</dbReference>
<dbReference type="FunFam" id="3.40.50.1170:FF:000001">
    <property type="entry name" value="L-asparaginase 2"/>
    <property type="match status" value="1"/>
</dbReference>
<dbReference type="PIRSF" id="PIRSF500176">
    <property type="entry name" value="L_ASNase"/>
    <property type="match status" value="1"/>
</dbReference>
<evidence type="ECO:0000256" key="4">
    <source>
        <dbReference type="PROSITE-ProRule" id="PRU10099"/>
    </source>
</evidence>
<dbReference type="InterPro" id="IPR006034">
    <property type="entry name" value="Asparaginase/glutaminase-like"/>
</dbReference>
<dbReference type="InterPro" id="IPR020827">
    <property type="entry name" value="Asparaginase/glutaminase_AS1"/>
</dbReference>
<dbReference type="PROSITE" id="PS00144">
    <property type="entry name" value="ASN_GLN_ASE_1"/>
    <property type="match status" value="1"/>
</dbReference>
<gene>
    <name evidence="8" type="ORF">EV672_101102</name>
</gene>
<protein>
    <submittedName>
        <fullName evidence="8">L-asparaginase</fullName>
    </submittedName>
</protein>
<dbReference type="Proteomes" id="UP000294593">
    <property type="component" value="Unassembled WGS sequence"/>
</dbReference>
<feature type="binding site" evidence="3">
    <location>
        <begin position="91"/>
        <end position="92"/>
    </location>
    <ligand>
        <name>substrate</name>
    </ligand>
</feature>
<dbReference type="Pfam" id="PF17763">
    <property type="entry name" value="Asparaginase_C"/>
    <property type="match status" value="1"/>
</dbReference>
<organism evidence="8 9">
    <name type="scientific">Aquabacterium commune</name>
    <dbReference type="NCBI Taxonomy" id="70586"/>
    <lineage>
        <taxon>Bacteria</taxon>
        <taxon>Pseudomonadati</taxon>
        <taxon>Pseudomonadota</taxon>
        <taxon>Betaproteobacteria</taxon>
        <taxon>Burkholderiales</taxon>
        <taxon>Aquabacterium</taxon>
    </lineage>
</organism>
<feature type="domain" description="L-asparaginase N-terminal" evidence="6">
    <location>
        <begin position="3"/>
        <end position="192"/>
    </location>
</feature>
<dbReference type="PROSITE" id="PS00917">
    <property type="entry name" value="ASN_GLN_ASE_2"/>
    <property type="match status" value="1"/>
</dbReference>
<dbReference type="Gene3D" id="3.40.50.40">
    <property type="match status" value="1"/>
</dbReference>
<dbReference type="InterPro" id="IPR027473">
    <property type="entry name" value="L-asparaginase_C"/>
</dbReference>
<keyword evidence="9" id="KW-1185">Reference proteome</keyword>
<dbReference type="GO" id="GO:0006520">
    <property type="term" value="P:amino acid metabolic process"/>
    <property type="evidence" value="ECO:0007669"/>
    <property type="project" value="InterPro"/>
</dbReference>
<dbReference type="PROSITE" id="PS51732">
    <property type="entry name" value="ASN_GLN_ASE_3"/>
    <property type="match status" value="1"/>
</dbReference>
<dbReference type="PANTHER" id="PTHR11707:SF28">
    <property type="entry name" value="60 KDA LYSOPHOSPHOLIPASE"/>
    <property type="match status" value="1"/>
</dbReference>
<comment type="similarity">
    <text evidence="1">Belongs to the asparaginase 1 family.</text>
</comment>
<dbReference type="EMBL" id="SNXW01000001">
    <property type="protein sequence ID" value="TDP87970.1"/>
    <property type="molecule type" value="Genomic_DNA"/>
</dbReference>
<dbReference type="PANTHER" id="PTHR11707">
    <property type="entry name" value="L-ASPARAGINASE"/>
    <property type="match status" value="1"/>
</dbReference>
<dbReference type="SFLD" id="SFLDS00057">
    <property type="entry name" value="Glutaminase/Asparaginase"/>
    <property type="match status" value="1"/>
</dbReference>
<dbReference type="InterPro" id="IPR040919">
    <property type="entry name" value="Asparaginase_C"/>
</dbReference>
<feature type="active site" evidence="4">
    <location>
        <position position="12"/>
    </location>
</feature>
<evidence type="ECO:0000256" key="3">
    <source>
        <dbReference type="PIRSR" id="PIRSR001220-2"/>
    </source>
</evidence>
<dbReference type="PRINTS" id="PR00139">
    <property type="entry name" value="ASNGLNASE"/>
</dbReference>
<evidence type="ECO:0000256" key="2">
    <source>
        <dbReference type="PIRSR" id="PIRSR001220-1"/>
    </source>
</evidence>
<feature type="domain" description="Asparaginase/glutaminase C-terminal" evidence="7">
    <location>
        <begin position="222"/>
        <end position="330"/>
    </location>
</feature>
<evidence type="ECO:0000256" key="1">
    <source>
        <dbReference type="ARBA" id="ARBA00010518"/>
    </source>
</evidence>
<evidence type="ECO:0000259" key="7">
    <source>
        <dbReference type="Pfam" id="PF17763"/>
    </source>
</evidence>
<evidence type="ECO:0000313" key="8">
    <source>
        <dbReference type="EMBL" id="TDP87970.1"/>
    </source>
</evidence>
<evidence type="ECO:0000259" key="6">
    <source>
        <dbReference type="Pfam" id="PF00710"/>
    </source>
</evidence>
<evidence type="ECO:0000256" key="5">
    <source>
        <dbReference type="PROSITE-ProRule" id="PRU10100"/>
    </source>
</evidence>
<reference evidence="8 9" key="1">
    <citation type="submission" date="2019-03" db="EMBL/GenBank/DDBJ databases">
        <title>Genomic Encyclopedia of Type Strains, Phase IV (KMG-IV): sequencing the most valuable type-strain genomes for metagenomic binning, comparative biology and taxonomic classification.</title>
        <authorList>
            <person name="Goeker M."/>
        </authorList>
    </citation>
    <scope>NUCLEOTIDE SEQUENCE [LARGE SCALE GENOMIC DNA]</scope>
    <source>
        <strain evidence="8 9">DSM 11901</strain>
    </source>
</reference>
<dbReference type="SUPFAM" id="SSF53774">
    <property type="entry name" value="Glutaminase/Asparaginase"/>
    <property type="match status" value="1"/>
</dbReference>
<dbReference type="InterPro" id="IPR027475">
    <property type="entry name" value="Asparaginase/glutaminase_AS2"/>
</dbReference>
<dbReference type="SMART" id="SM00870">
    <property type="entry name" value="Asparaginase"/>
    <property type="match status" value="1"/>
</dbReference>
<comment type="caution">
    <text evidence="8">The sequence shown here is derived from an EMBL/GenBank/DDBJ whole genome shotgun (WGS) entry which is preliminary data.</text>
</comment>
<feature type="active site" evidence="5">
    <location>
        <position position="91"/>
    </location>
</feature>
<dbReference type="AlphaFoldDB" id="A0A4R6RN09"/>
<dbReference type="GO" id="GO:0004067">
    <property type="term" value="F:asparaginase activity"/>
    <property type="evidence" value="ECO:0007669"/>
    <property type="project" value="UniProtKB-UniRule"/>
</dbReference>
<name>A0A4R6RN09_9BURK</name>